<sequence length="109" mass="12731">MFDHILGIIFTIILGYVFYKWFITPDGPPIFKPSNKRKFNPNSPDNHWYFNPDGTPKTAEESRAYEEKFKKQHVPSPSDSEDIDDRHDVDDIEAYIAAKIVMDDHDLDD</sequence>
<organism evidence="3 4">
    <name type="scientific">Weissella bombi</name>
    <dbReference type="NCBI Taxonomy" id="1505725"/>
    <lineage>
        <taxon>Bacteria</taxon>
        <taxon>Bacillati</taxon>
        <taxon>Bacillota</taxon>
        <taxon>Bacilli</taxon>
        <taxon>Lactobacillales</taxon>
        <taxon>Lactobacillaceae</taxon>
        <taxon>Weissella</taxon>
    </lineage>
</organism>
<gene>
    <name evidence="3" type="ORF">GA0061074_101368</name>
</gene>
<reference evidence="4" key="1">
    <citation type="submission" date="2016-08" db="EMBL/GenBank/DDBJ databases">
        <authorList>
            <person name="Varghese N."/>
            <person name="Submissions Spin"/>
        </authorList>
    </citation>
    <scope>NUCLEOTIDE SEQUENCE [LARGE SCALE GENOMIC DNA]</scope>
    <source>
        <strain evidence="4">R-53094</strain>
    </source>
</reference>
<keyword evidence="2" id="KW-1133">Transmembrane helix</keyword>
<name>A0A1C3Z8N4_9LACO</name>
<evidence type="ECO:0000313" key="3">
    <source>
        <dbReference type="EMBL" id="SCB78741.1"/>
    </source>
</evidence>
<keyword evidence="2" id="KW-0472">Membrane</keyword>
<keyword evidence="4" id="KW-1185">Reference proteome</keyword>
<evidence type="ECO:0000256" key="2">
    <source>
        <dbReference type="SAM" id="Phobius"/>
    </source>
</evidence>
<evidence type="ECO:0000313" key="4">
    <source>
        <dbReference type="Proteomes" id="UP000199268"/>
    </source>
</evidence>
<keyword evidence="2" id="KW-0812">Transmembrane</keyword>
<accession>A0A1C3Z8N4</accession>
<evidence type="ECO:0000256" key="1">
    <source>
        <dbReference type="SAM" id="MobiDB-lite"/>
    </source>
</evidence>
<dbReference type="AlphaFoldDB" id="A0A1C3Z8N4"/>
<protein>
    <submittedName>
        <fullName evidence="3">Uncharacterized protein</fullName>
    </submittedName>
</protein>
<feature type="transmembrane region" description="Helical" evidence="2">
    <location>
        <begin position="6"/>
        <end position="23"/>
    </location>
</feature>
<dbReference type="RefSeq" id="WP_092461394.1">
    <property type="nucleotide sequence ID" value="NZ_BJEE01000002.1"/>
</dbReference>
<proteinExistence type="predicted"/>
<dbReference type="EMBL" id="FMAO01000001">
    <property type="protein sequence ID" value="SCB78741.1"/>
    <property type="molecule type" value="Genomic_DNA"/>
</dbReference>
<dbReference type="Proteomes" id="UP000199268">
    <property type="component" value="Unassembled WGS sequence"/>
</dbReference>
<feature type="region of interest" description="Disordered" evidence="1">
    <location>
        <begin position="34"/>
        <end position="86"/>
    </location>
</feature>
<feature type="compositionally biased region" description="Basic and acidic residues" evidence="1">
    <location>
        <begin position="58"/>
        <end position="69"/>
    </location>
</feature>
<dbReference type="OrthoDB" id="9907130at2"/>